<organism evidence="1 2">
    <name type="scientific">Acanthoscelides obtectus</name>
    <name type="common">Bean weevil</name>
    <name type="synonym">Bruchus obtectus</name>
    <dbReference type="NCBI Taxonomy" id="200917"/>
    <lineage>
        <taxon>Eukaryota</taxon>
        <taxon>Metazoa</taxon>
        <taxon>Ecdysozoa</taxon>
        <taxon>Arthropoda</taxon>
        <taxon>Hexapoda</taxon>
        <taxon>Insecta</taxon>
        <taxon>Pterygota</taxon>
        <taxon>Neoptera</taxon>
        <taxon>Endopterygota</taxon>
        <taxon>Coleoptera</taxon>
        <taxon>Polyphaga</taxon>
        <taxon>Cucujiformia</taxon>
        <taxon>Chrysomeloidea</taxon>
        <taxon>Chrysomelidae</taxon>
        <taxon>Bruchinae</taxon>
        <taxon>Bruchini</taxon>
        <taxon>Acanthoscelides</taxon>
    </lineage>
</organism>
<dbReference type="AlphaFoldDB" id="A0A9P0M4M4"/>
<gene>
    <name evidence="1" type="ORF">ACAOBT_LOCUS28695</name>
</gene>
<evidence type="ECO:0000313" key="1">
    <source>
        <dbReference type="EMBL" id="CAH2005712.1"/>
    </source>
</evidence>
<dbReference type="GO" id="GO:0055105">
    <property type="term" value="F:ubiquitin-protein transferase inhibitor activity"/>
    <property type="evidence" value="ECO:0007669"/>
    <property type="project" value="TreeGrafter"/>
</dbReference>
<dbReference type="Proteomes" id="UP001152888">
    <property type="component" value="Unassembled WGS sequence"/>
</dbReference>
<dbReference type="GO" id="GO:0005737">
    <property type="term" value="C:cytoplasm"/>
    <property type="evidence" value="ECO:0007669"/>
    <property type="project" value="TreeGrafter"/>
</dbReference>
<dbReference type="PANTHER" id="PTHR15430">
    <property type="entry name" value="GLOMULIN"/>
    <property type="match status" value="1"/>
</dbReference>
<sequence length="571" mass="66036">MAAEPSDFVTLVRQLLNHGDIDRVLTVFSDEKNKTEIVDVSWELLPILTQYLTSDYGKNSEKLFKGCEELLQVVADTANPEETVLQFIEELEESTDDIQFLTLLKSIPKVLCRISQKRTNSVGWCYNSIHSYLQQCEVPECCGLVGREKLLLDSNEKVQRILFLYSEILQIYDEFFERITPSTTEESNEHDYITKKFLVDLLGMPLVYLDVEIFNNVKSKARLIAENIVGKIFNIIYDPMTLTVRKCVDTIDDPVDANVEAVASLFYLIFSEEVYLQQVPKVYDPDFFFYNTLHLSVALLEFDHQIVVEKGIKFSISLLQHIEHRETPYTLLDSQYPKRFLLALSNIIVYNKLDILRIAALDIYKKFITSFDPKGKYLVIYNLVDHLNHSGLKGFTITLYKEELAVQLRLNNNMSCYFQNKYLFSILSKVCYLHKKEESDLVEISDQIIAALNLLRYLLLADKENTSLYMCYIDDIKLMFLDPLRKGIDLSRAHYQLKVKEIQEDMVTSDKSKPSSDINIVVGGKNLGLMPKTEKLDVLNMSMTVFDVMDSLLSRVEEIIENKRRDKITNC</sequence>
<dbReference type="InterPro" id="IPR013877">
    <property type="entry name" value="YAP-bd/ALF4/Glomulin"/>
</dbReference>
<comment type="caution">
    <text evidence="1">The sequence shown here is derived from an EMBL/GenBank/DDBJ whole genome shotgun (WGS) entry which is preliminary data.</text>
</comment>
<dbReference type="OrthoDB" id="619536at2759"/>
<keyword evidence="2" id="KW-1185">Reference proteome</keyword>
<reference evidence="1" key="1">
    <citation type="submission" date="2022-03" db="EMBL/GenBank/DDBJ databases">
        <authorList>
            <person name="Sayadi A."/>
        </authorList>
    </citation>
    <scope>NUCLEOTIDE SEQUENCE</scope>
</reference>
<dbReference type="Pfam" id="PF08568">
    <property type="entry name" value="Kinetochor_Ybp2"/>
    <property type="match status" value="2"/>
</dbReference>
<protein>
    <recommendedName>
        <fullName evidence="3">Glomulin</fullName>
    </recommendedName>
</protein>
<name>A0A9P0M4M4_ACAOB</name>
<dbReference type="InterPro" id="IPR019516">
    <property type="entry name" value="Glomulin/ALF4"/>
</dbReference>
<evidence type="ECO:0000313" key="2">
    <source>
        <dbReference type="Proteomes" id="UP001152888"/>
    </source>
</evidence>
<dbReference type="EMBL" id="CAKOFQ010007653">
    <property type="protein sequence ID" value="CAH2005712.1"/>
    <property type="molecule type" value="Genomic_DNA"/>
</dbReference>
<dbReference type="PANTHER" id="PTHR15430:SF1">
    <property type="entry name" value="GLOMULIN"/>
    <property type="match status" value="1"/>
</dbReference>
<evidence type="ECO:0008006" key="3">
    <source>
        <dbReference type="Google" id="ProtNLM"/>
    </source>
</evidence>
<accession>A0A9P0M4M4</accession>
<proteinExistence type="predicted"/>